<evidence type="ECO:0000313" key="2">
    <source>
        <dbReference type="Proteomes" id="UP001228690"/>
    </source>
</evidence>
<gene>
    <name evidence="1" type="ORF">P0082_10430</name>
</gene>
<dbReference type="EMBL" id="CP123443">
    <property type="protein sequence ID" value="WGK68888.1"/>
    <property type="molecule type" value="Genomic_DNA"/>
</dbReference>
<keyword evidence="2" id="KW-1185">Reference proteome</keyword>
<protein>
    <recommendedName>
        <fullName evidence="3">GNAT family N-acetyltransferase</fullName>
    </recommendedName>
</protein>
<evidence type="ECO:0008006" key="3">
    <source>
        <dbReference type="Google" id="ProtNLM"/>
    </source>
</evidence>
<reference evidence="1 2" key="1">
    <citation type="submission" date="2023-04" db="EMBL/GenBank/DDBJ databases">
        <title>Spirochaete genome identified in red abalone sample constitutes a novel genus.</title>
        <authorList>
            <person name="Sharma S.P."/>
            <person name="Purcell C.M."/>
            <person name="Hyde J.R."/>
            <person name="Severin A.J."/>
        </authorList>
    </citation>
    <scope>NUCLEOTIDE SEQUENCE [LARGE SCALE GENOMIC DNA]</scope>
    <source>
        <strain evidence="1 2">SP-2023</strain>
    </source>
</reference>
<accession>A0ABY8MI89</accession>
<dbReference type="SUPFAM" id="SSF55729">
    <property type="entry name" value="Acyl-CoA N-acyltransferases (Nat)"/>
    <property type="match status" value="1"/>
</dbReference>
<name>A0ABY8MI89_9SPIO</name>
<dbReference type="Proteomes" id="UP001228690">
    <property type="component" value="Chromosome"/>
</dbReference>
<sequence>MPNPIKKFLPSPLLRMLQQYKGQRQTVQQGRGQSLLLNDFLRNCDLGDTHRSAFARYYLGYGYRVFHGHFIKAWQLRHYFPPEQRNLLKKNDFLVYLRLSNMAVLPLSDGPEATEVFLHKRIGPKGRNMLRKAEKIGYSVRPISYDEHLDDIFTVNTSKRERQGRAMSAAYLAYPVKRSEPLYKLGIEYHSFGSFHEGSGELVAYAGFYRFGNVFRIDKVLGHSKHLTYGIMNQLFAQVAILLSEDYPGSCLNYLTMNTIGDFKARLGFEPHNMLLGLPDSAAVKKLIRVVRHSEVEDWEGDWAGRYIERSLSPTGN</sequence>
<evidence type="ECO:0000313" key="1">
    <source>
        <dbReference type="EMBL" id="WGK68888.1"/>
    </source>
</evidence>
<dbReference type="InterPro" id="IPR016181">
    <property type="entry name" value="Acyl_CoA_acyltransferase"/>
</dbReference>
<proteinExistence type="predicted"/>
<dbReference type="RefSeq" id="WP_326927075.1">
    <property type="nucleotide sequence ID" value="NZ_CP123443.1"/>
</dbReference>
<organism evidence="1 2">
    <name type="scientific">Candidatus Haliotispira prima</name>
    <dbReference type="NCBI Taxonomy" id="3034016"/>
    <lineage>
        <taxon>Bacteria</taxon>
        <taxon>Pseudomonadati</taxon>
        <taxon>Spirochaetota</taxon>
        <taxon>Spirochaetia</taxon>
        <taxon>Spirochaetales</taxon>
        <taxon>Spirochaetaceae</taxon>
        <taxon>Candidatus Haliotispira</taxon>
    </lineage>
</organism>